<feature type="transmembrane region" description="Helical" evidence="7">
    <location>
        <begin position="79"/>
        <end position="100"/>
    </location>
</feature>
<gene>
    <name evidence="10" type="primary">exbB_1</name>
    <name evidence="10" type="ORF">Pla110_00580</name>
</gene>
<keyword evidence="5 7" id="KW-0472">Membrane</keyword>
<keyword evidence="8" id="KW-0732">Signal</keyword>
<evidence type="ECO:0000256" key="1">
    <source>
        <dbReference type="ARBA" id="ARBA00004651"/>
    </source>
</evidence>
<sequence length="280" mass="30155" precursor="true">MIPSVKHSSRPSWIGFCWTMLCAAVLLLPLSAYAQPADDGDAGANVSAPPVANAAAADTANETRPQESYLSWMVRSSGLFGLLLLLLSFVMVAVITMNALQVRRSVLMPPDFIEEFEELLNAKKYQDAYALAREDDSFLGRVLAAGLSRINKGYNESVSAMQEAGEDEAMGLEHKLSYLALIGQIAPMIGLMGTVYGMINSFRVIASLTTQPKPYEIADGISTALFTTLEGLGVAIPAMIAYSLIHNNLQRYVLEVGMLSEGFMNRFSSMGKAGTANPKG</sequence>
<comment type="subcellular location">
    <subcellularLocation>
        <location evidence="1">Cell membrane</location>
        <topology evidence="1">Multi-pass membrane protein</topology>
    </subcellularLocation>
    <subcellularLocation>
        <location evidence="6">Membrane</location>
        <topology evidence="6">Multi-pass membrane protein</topology>
    </subcellularLocation>
</comment>
<evidence type="ECO:0000256" key="4">
    <source>
        <dbReference type="ARBA" id="ARBA00022989"/>
    </source>
</evidence>
<feature type="signal peptide" evidence="8">
    <location>
        <begin position="1"/>
        <end position="34"/>
    </location>
</feature>
<dbReference type="Pfam" id="PF01618">
    <property type="entry name" value="MotA_ExbB"/>
    <property type="match status" value="1"/>
</dbReference>
<feature type="domain" description="MotA/TolQ/ExbB proton channel" evidence="9">
    <location>
        <begin position="136"/>
        <end position="255"/>
    </location>
</feature>
<evidence type="ECO:0000313" key="11">
    <source>
        <dbReference type="Proteomes" id="UP000317178"/>
    </source>
</evidence>
<name>A0A518CGL6_9PLAN</name>
<keyword evidence="4 7" id="KW-1133">Transmembrane helix</keyword>
<evidence type="ECO:0000313" key="10">
    <source>
        <dbReference type="EMBL" id="QDU78357.1"/>
    </source>
</evidence>
<evidence type="ECO:0000256" key="6">
    <source>
        <dbReference type="RuleBase" id="RU004057"/>
    </source>
</evidence>
<feature type="chain" id="PRO_5021956436" evidence="8">
    <location>
        <begin position="35"/>
        <end position="280"/>
    </location>
</feature>
<dbReference type="PANTHER" id="PTHR30625">
    <property type="entry name" value="PROTEIN TOLQ"/>
    <property type="match status" value="1"/>
</dbReference>
<keyword evidence="11" id="KW-1185">Reference proteome</keyword>
<dbReference type="GO" id="GO:0005886">
    <property type="term" value="C:plasma membrane"/>
    <property type="evidence" value="ECO:0007669"/>
    <property type="project" value="UniProtKB-SubCell"/>
</dbReference>
<evidence type="ECO:0000256" key="3">
    <source>
        <dbReference type="ARBA" id="ARBA00022692"/>
    </source>
</evidence>
<feature type="transmembrane region" description="Helical" evidence="7">
    <location>
        <begin position="178"/>
        <end position="199"/>
    </location>
</feature>
<dbReference type="InterPro" id="IPR002898">
    <property type="entry name" value="MotA_ExbB_proton_chnl"/>
</dbReference>
<dbReference type="PANTHER" id="PTHR30625:SF17">
    <property type="entry name" value="TOLQ-RELATED"/>
    <property type="match status" value="1"/>
</dbReference>
<proteinExistence type="inferred from homology"/>
<dbReference type="OrthoDB" id="9809716at2"/>
<dbReference type="KEGG" id="plon:Pla110_00580"/>
<dbReference type="RefSeq" id="WP_144992035.1">
    <property type="nucleotide sequence ID" value="NZ_CP036281.1"/>
</dbReference>
<evidence type="ECO:0000256" key="8">
    <source>
        <dbReference type="SAM" id="SignalP"/>
    </source>
</evidence>
<keyword evidence="2" id="KW-1003">Cell membrane</keyword>
<reference evidence="10 11" key="1">
    <citation type="submission" date="2019-02" db="EMBL/GenBank/DDBJ databases">
        <title>Deep-cultivation of Planctomycetes and their phenomic and genomic characterization uncovers novel biology.</title>
        <authorList>
            <person name="Wiegand S."/>
            <person name="Jogler M."/>
            <person name="Boedeker C."/>
            <person name="Pinto D."/>
            <person name="Vollmers J."/>
            <person name="Rivas-Marin E."/>
            <person name="Kohn T."/>
            <person name="Peeters S.H."/>
            <person name="Heuer A."/>
            <person name="Rast P."/>
            <person name="Oberbeckmann S."/>
            <person name="Bunk B."/>
            <person name="Jeske O."/>
            <person name="Meyerdierks A."/>
            <person name="Storesund J.E."/>
            <person name="Kallscheuer N."/>
            <person name="Luecker S."/>
            <person name="Lage O.M."/>
            <person name="Pohl T."/>
            <person name="Merkel B.J."/>
            <person name="Hornburger P."/>
            <person name="Mueller R.-W."/>
            <person name="Bruemmer F."/>
            <person name="Labrenz M."/>
            <person name="Spormann A.M."/>
            <person name="Op den Camp H."/>
            <person name="Overmann J."/>
            <person name="Amann R."/>
            <person name="Jetten M.S.M."/>
            <person name="Mascher T."/>
            <person name="Medema M.H."/>
            <person name="Devos D.P."/>
            <person name="Kaster A.-K."/>
            <person name="Ovreas L."/>
            <person name="Rohde M."/>
            <person name="Galperin M.Y."/>
            <person name="Jogler C."/>
        </authorList>
    </citation>
    <scope>NUCLEOTIDE SEQUENCE [LARGE SCALE GENOMIC DNA]</scope>
    <source>
        <strain evidence="10 11">Pla110</strain>
    </source>
</reference>
<dbReference type="EMBL" id="CP036281">
    <property type="protein sequence ID" value="QDU78357.1"/>
    <property type="molecule type" value="Genomic_DNA"/>
</dbReference>
<organism evidence="10 11">
    <name type="scientific">Polystyrenella longa</name>
    <dbReference type="NCBI Taxonomy" id="2528007"/>
    <lineage>
        <taxon>Bacteria</taxon>
        <taxon>Pseudomonadati</taxon>
        <taxon>Planctomycetota</taxon>
        <taxon>Planctomycetia</taxon>
        <taxon>Planctomycetales</taxon>
        <taxon>Planctomycetaceae</taxon>
        <taxon>Polystyrenella</taxon>
    </lineage>
</organism>
<evidence type="ECO:0000256" key="7">
    <source>
        <dbReference type="SAM" id="Phobius"/>
    </source>
</evidence>
<dbReference type="Proteomes" id="UP000317178">
    <property type="component" value="Chromosome"/>
</dbReference>
<protein>
    <submittedName>
        <fullName evidence="10">Biopolymer transport protein ExbB</fullName>
    </submittedName>
</protein>
<keyword evidence="3 7" id="KW-0812">Transmembrane</keyword>
<keyword evidence="6" id="KW-0653">Protein transport</keyword>
<keyword evidence="6" id="KW-0813">Transport</keyword>
<dbReference type="InterPro" id="IPR050790">
    <property type="entry name" value="ExbB/TolQ_transport"/>
</dbReference>
<evidence type="ECO:0000259" key="9">
    <source>
        <dbReference type="Pfam" id="PF01618"/>
    </source>
</evidence>
<accession>A0A518CGL6</accession>
<dbReference type="GO" id="GO:0017038">
    <property type="term" value="P:protein import"/>
    <property type="evidence" value="ECO:0007669"/>
    <property type="project" value="TreeGrafter"/>
</dbReference>
<evidence type="ECO:0000256" key="2">
    <source>
        <dbReference type="ARBA" id="ARBA00022475"/>
    </source>
</evidence>
<dbReference type="AlphaFoldDB" id="A0A518CGL6"/>
<feature type="transmembrane region" description="Helical" evidence="7">
    <location>
        <begin position="221"/>
        <end position="245"/>
    </location>
</feature>
<evidence type="ECO:0000256" key="5">
    <source>
        <dbReference type="ARBA" id="ARBA00023136"/>
    </source>
</evidence>
<comment type="similarity">
    <text evidence="6">Belongs to the exbB/tolQ family.</text>
</comment>